<sequence>MALLRKINQVLLFLLIVTLCVILYKKVHKGTVPKNDGESHSVAPARVQWHNSSSLQPRPPGLKQSSGLSTPGSWNYRIPVLLG</sequence>
<evidence type="ECO:0000313" key="3">
    <source>
        <dbReference type="Ensembl" id="ENSGGOP00000049656.1"/>
    </source>
</evidence>
<feature type="region of interest" description="Disordered" evidence="1">
    <location>
        <begin position="48"/>
        <end position="73"/>
    </location>
</feature>
<dbReference type="AlphaFoldDB" id="A0A2I2ZR99"/>
<feature type="compositionally biased region" description="Polar residues" evidence="1">
    <location>
        <begin position="63"/>
        <end position="73"/>
    </location>
</feature>
<dbReference type="Ensembl" id="ENSGGOT00000050637.1">
    <property type="protein sequence ID" value="ENSGGOP00000049656.1"/>
    <property type="gene ID" value="ENSGGOG00000015653.3"/>
</dbReference>
<protein>
    <submittedName>
        <fullName evidence="3">Glycosyltransferase 8 domain containing 2</fullName>
    </submittedName>
</protein>
<dbReference type="Bgee" id="ENSGGOG00000015653">
    <property type="expression patterns" value="Expressed in heart and 5 other cell types or tissues"/>
</dbReference>
<keyword evidence="2" id="KW-0812">Transmembrane</keyword>
<dbReference type="PANTHER" id="PTHR46254:SF13">
    <property type="entry name" value="SECRETED PROTEIN"/>
    <property type="match status" value="1"/>
</dbReference>
<reference evidence="3" key="3">
    <citation type="submission" date="2025-08" db="UniProtKB">
        <authorList>
            <consortium name="Ensembl"/>
        </authorList>
    </citation>
    <scope>IDENTIFICATION</scope>
</reference>
<reference evidence="3 4" key="2">
    <citation type="journal article" date="2012" name="Nature">
        <title>Insights into hominid evolution from the gorilla genome sequence.</title>
        <authorList>
            <person name="Scally A."/>
            <person name="Dutheil J.Y."/>
            <person name="Hillier L.W."/>
            <person name="Jordan G.E."/>
            <person name="Goodhead I."/>
            <person name="Herrero J."/>
            <person name="Hobolth A."/>
            <person name="Lappalainen T."/>
            <person name="Mailund T."/>
            <person name="Marques-Bonet T."/>
            <person name="McCarthy S."/>
            <person name="Montgomery S.H."/>
            <person name="Schwalie P.C."/>
            <person name="Tang Y.A."/>
            <person name="Ward M.C."/>
            <person name="Xue Y."/>
            <person name="Yngvadottir B."/>
            <person name="Alkan C."/>
            <person name="Andersen L.N."/>
            <person name="Ayub Q."/>
            <person name="Ball E.V."/>
            <person name="Beal K."/>
            <person name="Bradley B.J."/>
            <person name="Chen Y."/>
            <person name="Clee C.M."/>
            <person name="Fitzgerald S."/>
            <person name="Graves T.A."/>
            <person name="Gu Y."/>
            <person name="Heath P."/>
            <person name="Heger A."/>
            <person name="Karakoc E."/>
            <person name="Kolb-Kokocinski A."/>
            <person name="Laird G.K."/>
            <person name="Lunter G."/>
            <person name="Meader S."/>
            <person name="Mort M."/>
            <person name="Mullikin J.C."/>
            <person name="Munch K."/>
            <person name="O'Connor T.D."/>
            <person name="Phillips A.D."/>
            <person name="Prado-Martinez J."/>
            <person name="Rogers A.S."/>
            <person name="Sajjadian S."/>
            <person name="Schmidt D."/>
            <person name="Shaw K."/>
            <person name="Simpson J.T."/>
            <person name="Stenson P.D."/>
            <person name="Turner D.J."/>
            <person name="Vigilant L."/>
            <person name="Vilella A.J."/>
            <person name="Whitener W."/>
            <person name="Zhu B."/>
            <person name="Cooper D.N."/>
            <person name="de Jong P."/>
            <person name="Dermitzakis E.T."/>
            <person name="Eichler E.E."/>
            <person name="Flicek P."/>
            <person name="Goldman N."/>
            <person name="Mundy N.I."/>
            <person name="Ning Z."/>
            <person name="Odom D.T."/>
            <person name="Ponting C.P."/>
            <person name="Quail M.A."/>
            <person name="Ryder O.A."/>
            <person name="Searle S.M."/>
            <person name="Warren W.C."/>
            <person name="Wilson R.K."/>
            <person name="Schierup M.H."/>
            <person name="Rogers J."/>
            <person name="Tyler-Smith C."/>
            <person name="Durbin R."/>
        </authorList>
    </citation>
    <scope>NUCLEOTIDE SEQUENCE [LARGE SCALE GENOMIC DNA]</scope>
</reference>
<dbReference type="GeneTree" id="ENSGT00940000158078"/>
<dbReference type="PANTHER" id="PTHR46254">
    <property type="entry name" value="PROTEIN GVQW1-RELATED"/>
    <property type="match status" value="1"/>
</dbReference>
<accession>A0A2I2ZR99</accession>
<reference evidence="4" key="1">
    <citation type="submission" date="2011-05" db="EMBL/GenBank/DDBJ databases">
        <title>Insights into the evolution of the great apes provided by the gorilla genome.</title>
        <authorList>
            <person name="Scally A."/>
        </authorList>
    </citation>
    <scope>NUCLEOTIDE SEQUENCE [LARGE SCALE GENOMIC DNA]</scope>
</reference>
<feature type="transmembrane region" description="Helical" evidence="2">
    <location>
        <begin position="6"/>
        <end position="24"/>
    </location>
</feature>
<reference evidence="3" key="4">
    <citation type="submission" date="2025-09" db="UniProtKB">
        <authorList>
            <consortium name="Ensembl"/>
        </authorList>
    </citation>
    <scope>IDENTIFICATION</scope>
</reference>
<dbReference type="Proteomes" id="UP000001519">
    <property type="component" value="Chromosome 12"/>
</dbReference>
<name>A0A2I2ZR99_GORGO</name>
<evidence type="ECO:0000256" key="2">
    <source>
        <dbReference type="SAM" id="Phobius"/>
    </source>
</evidence>
<evidence type="ECO:0000313" key="4">
    <source>
        <dbReference type="Proteomes" id="UP000001519"/>
    </source>
</evidence>
<proteinExistence type="predicted"/>
<evidence type="ECO:0000256" key="1">
    <source>
        <dbReference type="SAM" id="MobiDB-lite"/>
    </source>
</evidence>
<keyword evidence="4" id="KW-1185">Reference proteome</keyword>
<dbReference type="EMBL" id="CABD030086404">
    <property type="status" value="NOT_ANNOTATED_CDS"/>
    <property type="molecule type" value="Genomic_DNA"/>
</dbReference>
<keyword evidence="2" id="KW-0472">Membrane</keyword>
<gene>
    <name evidence="3" type="primary">GLT8D2</name>
</gene>
<keyword evidence="2" id="KW-1133">Transmembrane helix</keyword>
<organism evidence="3 4">
    <name type="scientific">Gorilla gorilla gorilla</name>
    <name type="common">Western lowland gorilla</name>
    <dbReference type="NCBI Taxonomy" id="9595"/>
    <lineage>
        <taxon>Eukaryota</taxon>
        <taxon>Metazoa</taxon>
        <taxon>Chordata</taxon>
        <taxon>Craniata</taxon>
        <taxon>Vertebrata</taxon>
        <taxon>Euteleostomi</taxon>
        <taxon>Mammalia</taxon>
        <taxon>Eutheria</taxon>
        <taxon>Euarchontoglires</taxon>
        <taxon>Primates</taxon>
        <taxon>Haplorrhini</taxon>
        <taxon>Catarrhini</taxon>
        <taxon>Hominidae</taxon>
        <taxon>Gorilla</taxon>
    </lineage>
</organism>